<dbReference type="AlphaFoldDB" id="A0A8K0PB51"/>
<comment type="caution">
    <text evidence="6">The sequence shown here is derived from an EMBL/GenBank/DDBJ whole genome shotgun (WGS) entry which is preliminary data.</text>
</comment>
<evidence type="ECO:0000256" key="4">
    <source>
        <dbReference type="ARBA" id="ARBA00048009"/>
    </source>
</evidence>
<dbReference type="Proteomes" id="UP000809789">
    <property type="component" value="Unassembled WGS sequence"/>
</dbReference>
<dbReference type="InterPro" id="IPR045017">
    <property type="entry name" value="DECR2-like"/>
</dbReference>
<keyword evidence="1" id="KW-0521">NADP</keyword>
<comment type="catalytic activity">
    <reaction evidence="5">
        <text>a (2E,4Z)-dienoyl-CoA + NADPH + H(+) = a 4,5-saturated-(3E)-enoyl-CoA + NADP(+)</text>
        <dbReference type="Rhea" id="RHEA:61892"/>
        <dbReference type="ChEBI" id="CHEBI:15378"/>
        <dbReference type="ChEBI" id="CHEBI:57783"/>
        <dbReference type="ChEBI" id="CHEBI:58349"/>
        <dbReference type="ChEBI" id="CHEBI:85099"/>
        <dbReference type="ChEBI" id="CHEBI:85493"/>
        <dbReference type="EC" id="1.3.1.124"/>
    </reaction>
</comment>
<dbReference type="PANTHER" id="PTHR43296">
    <property type="entry name" value="PEROXISOMAL 2,4-DIENOYL-COA REDUCTASE"/>
    <property type="match status" value="1"/>
</dbReference>
<dbReference type="GO" id="GO:0008670">
    <property type="term" value="F:2,4-dienoyl-CoA reductase (NADPH) activity"/>
    <property type="evidence" value="ECO:0007669"/>
    <property type="project" value="InterPro"/>
</dbReference>
<evidence type="ECO:0000313" key="7">
    <source>
        <dbReference type="Proteomes" id="UP000809789"/>
    </source>
</evidence>
<dbReference type="OrthoDB" id="2136131at2759"/>
<dbReference type="PANTHER" id="PTHR43296:SF2">
    <property type="entry name" value="PEROXISOMAL 2,4-DIENOYL-COA REDUCTASE [(3E)-ENOYL-COA-PRODUCING]"/>
    <property type="match status" value="1"/>
</dbReference>
<dbReference type="Gene3D" id="3.40.50.720">
    <property type="entry name" value="NAD(P)-binding Rossmann-like Domain"/>
    <property type="match status" value="1"/>
</dbReference>
<evidence type="ECO:0000256" key="2">
    <source>
        <dbReference type="ARBA" id="ARBA00023002"/>
    </source>
</evidence>
<proteinExistence type="predicted"/>
<accession>A0A8K0PB51</accession>
<evidence type="ECO:0000256" key="3">
    <source>
        <dbReference type="ARBA" id="ARBA00026117"/>
    </source>
</evidence>
<sequence length="319" mass="33137">MPQDPSTFVSSIWKEGIFNDRVVFCTGGAGTICSAQVRALVHLGANACIIGRNEEKTKRMAADIATARPGAKVLGIGNVDVRSLDSLTSAVESCISELGQIDYVIAGAAGNFLSPISTLSSNAFRTVLEIDLLGSYNTLKATLPHLLSSAARNPSTPIPSPSPRTGGRIIFISATFHFTGMPFQSHVASAKAGVDALSASVALEYGPRGITSNVISPGGIEGTEGMERLSSKADRDAGSVAKPVPLGRLGRVKEIADATVYLLADTGDYVSGHVLVVDGAAWRLPGGLATMTGGRGYPEIVLGEDMVPKDAKSGRRAKL</sequence>
<gene>
    <name evidence="6" type="ORF">KVT40_007116</name>
</gene>
<dbReference type="GO" id="GO:0009062">
    <property type="term" value="P:fatty acid catabolic process"/>
    <property type="evidence" value="ECO:0007669"/>
    <property type="project" value="InterPro"/>
</dbReference>
<organism evidence="6 7">
    <name type="scientific">Elsinoe batatas</name>
    <dbReference type="NCBI Taxonomy" id="2601811"/>
    <lineage>
        <taxon>Eukaryota</taxon>
        <taxon>Fungi</taxon>
        <taxon>Dikarya</taxon>
        <taxon>Ascomycota</taxon>
        <taxon>Pezizomycotina</taxon>
        <taxon>Dothideomycetes</taxon>
        <taxon>Dothideomycetidae</taxon>
        <taxon>Myriangiales</taxon>
        <taxon>Elsinoaceae</taxon>
        <taxon>Elsinoe</taxon>
    </lineage>
</organism>
<reference evidence="6" key="1">
    <citation type="submission" date="2021-07" db="EMBL/GenBank/DDBJ databases">
        <title>Elsinoe batatas strain:CRI-CJ2 Genome sequencing and assembly.</title>
        <authorList>
            <person name="Huang L."/>
        </authorList>
    </citation>
    <scope>NUCLEOTIDE SEQUENCE</scope>
    <source>
        <strain evidence="6">CRI-CJ2</strain>
    </source>
</reference>
<dbReference type="PRINTS" id="PR00081">
    <property type="entry name" value="GDHRDH"/>
</dbReference>
<dbReference type="EC" id="1.3.1.124" evidence="3"/>
<dbReference type="Pfam" id="PF13561">
    <property type="entry name" value="adh_short_C2"/>
    <property type="match status" value="1"/>
</dbReference>
<keyword evidence="2" id="KW-0560">Oxidoreductase</keyword>
<dbReference type="InterPro" id="IPR002347">
    <property type="entry name" value="SDR_fam"/>
</dbReference>
<keyword evidence="7" id="KW-1185">Reference proteome</keyword>
<evidence type="ECO:0000313" key="6">
    <source>
        <dbReference type="EMBL" id="KAG8625365.1"/>
    </source>
</evidence>
<dbReference type="GO" id="GO:0005777">
    <property type="term" value="C:peroxisome"/>
    <property type="evidence" value="ECO:0007669"/>
    <property type="project" value="TreeGrafter"/>
</dbReference>
<dbReference type="CDD" id="cd05369">
    <property type="entry name" value="TER_DECR_SDR_a"/>
    <property type="match status" value="1"/>
</dbReference>
<evidence type="ECO:0000256" key="5">
    <source>
        <dbReference type="ARBA" id="ARBA00048340"/>
    </source>
</evidence>
<dbReference type="SUPFAM" id="SSF51735">
    <property type="entry name" value="NAD(P)-binding Rossmann-fold domains"/>
    <property type="match status" value="1"/>
</dbReference>
<evidence type="ECO:0000256" key="1">
    <source>
        <dbReference type="ARBA" id="ARBA00022857"/>
    </source>
</evidence>
<protein>
    <recommendedName>
        <fullName evidence="3">2,4-dienoyl-CoA reductase [(3E)-enoyl-CoA-producing]</fullName>
        <ecNumber evidence="3">1.3.1.124</ecNumber>
    </recommendedName>
</protein>
<dbReference type="InterPro" id="IPR036291">
    <property type="entry name" value="NAD(P)-bd_dom_sf"/>
</dbReference>
<name>A0A8K0PB51_9PEZI</name>
<dbReference type="EMBL" id="JAESVG020000008">
    <property type="protein sequence ID" value="KAG8625365.1"/>
    <property type="molecule type" value="Genomic_DNA"/>
</dbReference>
<comment type="catalytic activity">
    <reaction evidence="4">
        <text>a (2E,4E)-dienoyl-CoA + NADPH + H(+) = a 4,5-saturated-(3E)-enoyl-CoA + NADP(+)</text>
        <dbReference type="Rhea" id="RHEA:45912"/>
        <dbReference type="ChEBI" id="CHEBI:15378"/>
        <dbReference type="ChEBI" id="CHEBI:57783"/>
        <dbReference type="ChEBI" id="CHEBI:58349"/>
        <dbReference type="ChEBI" id="CHEBI:85101"/>
        <dbReference type="ChEBI" id="CHEBI:85493"/>
        <dbReference type="EC" id="1.3.1.124"/>
    </reaction>
</comment>